<organism evidence="1 2">
    <name type="scientific">Streptomyces ochraceiscleroticus</name>
    <dbReference type="NCBI Taxonomy" id="47761"/>
    <lineage>
        <taxon>Bacteria</taxon>
        <taxon>Bacillati</taxon>
        <taxon>Actinomycetota</taxon>
        <taxon>Actinomycetes</taxon>
        <taxon>Kitasatosporales</taxon>
        <taxon>Streptomycetaceae</taxon>
        <taxon>Streptomyces</taxon>
    </lineage>
</organism>
<dbReference type="EMBL" id="JBHSPX010000015">
    <property type="protein sequence ID" value="MFC6067496.1"/>
    <property type="molecule type" value="Genomic_DNA"/>
</dbReference>
<evidence type="ECO:0000313" key="1">
    <source>
        <dbReference type="EMBL" id="MFC6067496.1"/>
    </source>
</evidence>
<proteinExistence type="predicted"/>
<reference evidence="2" key="1">
    <citation type="journal article" date="2019" name="Int. J. Syst. Evol. Microbiol.">
        <title>The Global Catalogue of Microorganisms (GCM) 10K type strain sequencing project: providing services to taxonomists for standard genome sequencing and annotation.</title>
        <authorList>
            <consortium name="The Broad Institute Genomics Platform"/>
            <consortium name="The Broad Institute Genome Sequencing Center for Infectious Disease"/>
            <person name="Wu L."/>
            <person name="Ma J."/>
        </authorList>
    </citation>
    <scope>NUCLEOTIDE SEQUENCE [LARGE SCALE GENOMIC DNA]</scope>
    <source>
        <strain evidence="2">CGMCC 1.15180</strain>
    </source>
</reference>
<sequence length="119" mass="13303">MKRTDADYQDAVQAAVDILRERARQARDISYGDLSAELTARGFTGVTPHHGIMSYLLKDVCLYDNEDGRAPMLSVLVVNKASRVPSEQFSVLARGLPFSRPGDWTWQDEQRAVFAGSRD</sequence>
<dbReference type="RefSeq" id="WP_031050648.1">
    <property type="nucleotide sequence ID" value="NZ_JBHSPX010000015.1"/>
</dbReference>
<name>A0ABW1MVL4_9ACTN</name>
<protein>
    <submittedName>
        <fullName evidence="1">Uncharacterized protein</fullName>
    </submittedName>
</protein>
<evidence type="ECO:0000313" key="2">
    <source>
        <dbReference type="Proteomes" id="UP001596139"/>
    </source>
</evidence>
<keyword evidence="2" id="KW-1185">Reference proteome</keyword>
<gene>
    <name evidence="1" type="ORF">ACFP4F_33795</name>
</gene>
<accession>A0ABW1MVL4</accession>
<comment type="caution">
    <text evidence="1">The sequence shown here is derived from an EMBL/GenBank/DDBJ whole genome shotgun (WGS) entry which is preliminary data.</text>
</comment>
<dbReference type="Proteomes" id="UP001596139">
    <property type="component" value="Unassembled WGS sequence"/>
</dbReference>